<keyword evidence="15" id="KW-0482">Metalloprotease</keyword>
<dbReference type="EMBL" id="JAQQKW010000009">
    <property type="protein sequence ID" value="MDC7695540.1"/>
    <property type="molecule type" value="Genomic_DNA"/>
</dbReference>
<evidence type="ECO:0000256" key="2">
    <source>
        <dbReference type="ARBA" id="ARBA00004371"/>
    </source>
</evidence>
<keyword evidence="16" id="KW-0865">Zymogen</keyword>
<evidence type="ECO:0000313" key="24">
    <source>
        <dbReference type="Proteomes" id="UP001216595"/>
    </source>
</evidence>
<dbReference type="Gene3D" id="3.50.30.30">
    <property type="match status" value="1"/>
</dbReference>
<dbReference type="InterPro" id="IPR039866">
    <property type="entry name" value="CPQ"/>
</dbReference>
<evidence type="ECO:0000256" key="16">
    <source>
        <dbReference type="ARBA" id="ARBA00023145"/>
    </source>
</evidence>
<evidence type="ECO:0000256" key="10">
    <source>
        <dbReference type="ARBA" id="ARBA00022729"/>
    </source>
</evidence>
<sequence>MKLKAILLISAALGCVAVPALAKPKAAPVKTVAAPEAVEVTAARLRDAALKSDVAYGFVSDLTTRVGARPAGSEAEKRAAYWAAEELKRLGFANVKVESFPLSLWVRGPESIEITAPFPQALVGTALGQSAAGEAEAEAVLFDTWQEFLDSKADVTGKIVVLLQPMARASNGSGYGRLSGTIRGRGPLEAKKRGAVGFVMRSVGTDTHRFPHTGTTAWQGEGGLPSIALSVPDAEAISRIKRLQAEGKAGPLRLKMKTGGSFPGVGESHNVVADLIGSEHPEEVIVVGGHLDSWDLGTGAIDDGAGMAITMGAVKAMVDQGLKPKRTIRVVFWGSEEVNQPGGNHSAGGAAFAKTREGELSKYVVAGESDFGADKVYAISLPETEDKTFAVKVANALAPLSIYVDATAKPGGGADTAPLHEAGVPAIDLKQDGYDYFDVHHTADDVLDRIDPAQMQQNVAAWAATLWLIANTDVTFKAPAK</sequence>
<evidence type="ECO:0000256" key="17">
    <source>
        <dbReference type="ARBA" id="ARBA00023180"/>
    </source>
</evidence>
<keyword evidence="11" id="KW-0378">Hydrolase</keyword>
<evidence type="ECO:0000256" key="6">
    <source>
        <dbReference type="ARBA" id="ARBA00022525"/>
    </source>
</evidence>
<keyword evidence="24" id="KW-1185">Reference proteome</keyword>
<keyword evidence="8" id="KW-0645">Protease</keyword>
<evidence type="ECO:0000256" key="14">
    <source>
        <dbReference type="ARBA" id="ARBA00023034"/>
    </source>
</evidence>
<evidence type="ECO:0000256" key="5">
    <source>
        <dbReference type="ARBA" id="ARBA00014116"/>
    </source>
</evidence>
<keyword evidence="6" id="KW-0964">Secreted</keyword>
<comment type="subunit">
    <text evidence="19">Homodimer. The monomeric form is inactive while the homodimer is active.</text>
</comment>
<evidence type="ECO:0000256" key="1">
    <source>
        <dbReference type="ARBA" id="ARBA00004240"/>
    </source>
</evidence>
<dbReference type="Gene3D" id="3.40.630.10">
    <property type="entry name" value="Zn peptidases"/>
    <property type="match status" value="1"/>
</dbReference>
<evidence type="ECO:0000256" key="8">
    <source>
        <dbReference type="ARBA" id="ARBA00022670"/>
    </source>
</evidence>
<dbReference type="SUPFAM" id="SSF53187">
    <property type="entry name" value="Zn-dependent exopeptidases"/>
    <property type="match status" value="1"/>
</dbReference>
<evidence type="ECO:0000256" key="12">
    <source>
        <dbReference type="ARBA" id="ARBA00022824"/>
    </source>
</evidence>
<comment type="caution">
    <text evidence="23">The sequence shown here is derived from an EMBL/GenBank/DDBJ whole genome shotgun (WGS) entry which is preliminary data.</text>
</comment>
<accession>A0ABT5IH85</accession>
<comment type="subcellular location">
    <subcellularLocation>
        <location evidence="1">Endoplasmic reticulum</location>
    </subcellularLocation>
    <subcellularLocation>
        <location evidence="3">Golgi apparatus</location>
    </subcellularLocation>
    <subcellularLocation>
        <location evidence="2">Lysosome</location>
    </subcellularLocation>
    <subcellularLocation>
        <location evidence="4">Secreted</location>
    </subcellularLocation>
</comment>
<gene>
    <name evidence="23" type="ORF">PQU94_14765</name>
</gene>
<reference evidence="23 24" key="1">
    <citation type="submission" date="2023-01" db="EMBL/GenBank/DDBJ databases">
        <title>Novel species of the genus Asticcacaulis isolated from rivers.</title>
        <authorList>
            <person name="Lu H."/>
        </authorList>
    </citation>
    <scope>NUCLEOTIDE SEQUENCE [LARGE SCALE GENOMIC DNA]</scope>
    <source>
        <strain evidence="23 24">DXS10W</strain>
    </source>
</reference>
<name>A0ABT5IH85_9CAUL</name>
<keyword evidence="7" id="KW-0121">Carboxypeptidase</keyword>
<organism evidence="23 24">
    <name type="scientific">Asticcacaulis currens</name>
    <dbReference type="NCBI Taxonomy" id="2984210"/>
    <lineage>
        <taxon>Bacteria</taxon>
        <taxon>Pseudomonadati</taxon>
        <taxon>Pseudomonadota</taxon>
        <taxon>Alphaproteobacteria</taxon>
        <taxon>Caulobacterales</taxon>
        <taxon>Caulobacteraceae</taxon>
        <taxon>Asticcacaulis</taxon>
    </lineage>
</organism>
<proteinExistence type="predicted"/>
<evidence type="ECO:0000256" key="13">
    <source>
        <dbReference type="ARBA" id="ARBA00022833"/>
    </source>
</evidence>
<feature type="signal peptide" evidence="21">
    <location>
        <begin position="1"/>
        <end position="22"/>
    </location>
</feature>
<evidence type="ECO:0000256" key="3">
    <source>
        <dbReference type="ARBA" id="ARBA00004555"/>
    </source>
</evidence>
<dbReference type="InterPro" id="IPR007484">
    <property type="entry name" value="Peptidase_M28"/>
</dbReference>
<evidence type="ECO:0000256" key="7">
    <source>
        <dbReference type="ARBA" id="ARBA00022645"/>
    </source>
</evidence>
<evidence type="ECO:0000256" key="11">
    <source>
        <dbReference type="ARBA" id="ARBA00022801"/>
    </source>
</evidence>
<evidence type="ECO:0000256" key="21">
    <source>
        <dbReference type="SAM" id="SignalP"/>
    </source>
</evidence>
<protein>
    <recommendedName>
        <fullName evidence="5">Carboxypeptidase Q</fullName>
    </recommendedName>
    <alternativeName>
        <fullName evidence="20">Plasma glutamate carboxypeptidase</fullName>
    </alternativeName>
</protein>
<evidence type="ECO:0000256" key="15">
    <source>
        <dbReference type="ARBA" id="ARBA00023049"/>
    </source>
</evidence>
<feature type="chain" id="PRO_5045722334" description="Carboxypeptidase Q" evidence="21">
    <location>
        <begin position="23"/>
        <end position="481"/>
    </location>
</feature>
<dbReference type="Pfam" id="PF04389">
    <property type="entry name" value="Peptidase_M28"/>
    <property type="match status" value="1"/>
</dbReference>
<dbReference type="PANTHER" id="PTHR12053">
    <property type="entry name" value="PROTEASE FAMILY M28 PLASMA GLUTAMATE CARBOXYPEPTIDASE-RELATED"/>
    <property type="match status" value="1"/>
</dbReference>
<dbReference type="RefSeq" id="WP_272742200.1">
    <property type="nucleotide sequence ID" value="NZ_JAQQKW010000009.1"/>
</dbReference>
<evidence type="ECO:0000256" key="20">
    <source>
        <dbReference type="ARBA" id="ARBA00033328"/>
    </source>
</evidence>
<feature type="domain" description="Peptidase M28" evidence="22">
    <location>
        <begin position="270"/>
        <end position="464"/>
    </location>
</feature>
<evidence type="ECO:0000256" key="4">
    <source>
        <dbReference type="ARBA" id="ARBA00004613"/>
    </source>
</evidence>
<evidence type="ECO:0000259" key="22">
    <source>
        <dbReference type="Pfam" id="PF04389"/>
    </source>
</evidence>
<keyword evidence="14" id="KW-0333">Golgi apparatus</keyword>
<keyword evidence="9" id="KW-0479">Metal-binding</keyword>
<evidence type="ECO:0000256" key="19">
    <source>
        <dbReference type="ARBA" id="ARBA00025833"/>
    </source>
</evidence>
<dbReference type="Proteomes" id="UP001216595">
    <property type="component" value="Unassembled WGS sequence"/>
</dbReference>
<keyword evidence="12" id="KW-0256">Endoplasmic reticulum</keyword>
<dbReference type="PANTHER" id="PTHR12053:SF3">
    <property type="entry name" value="CARBOXYPEPTIDASE Q"/>
    <property type="match status" value="1"/>
</dbReference>
<keyword evidence="18" id="KW-0458">Lysosome</keyword>
<keyword evidence="13" id="KW-0862">Zinc</keyword>
<evidence type="ECO:0000256" key="18">
    <source>
        <dbReference type="ARBA" id="ARBA00023228"/>
    </source>
</evidence>
<keyword evidence="17" id="KW-0325">Glycoprotein</keyword>
<dbReference type="PROSITE" id="PS51257">
    <property type="entry name" value="PROKAR_LIPOPROTEIN"/>
    <property type="match status" value="1"/>
</dbReference>
<evidence type="ECO:0000256" key="9">
    <source>
        <dbReference type="ARBA" id="ARBA00022723"/>
    </source>
</evidence>
<keyword evidence="10 21" id="KW-0732">Signal</keyword>
<evidence type="ECO:0000313" key="23">
    <source>
        <dbReference type="EMBL" id="MDC7695540.1"/>
    </source>
</evidence>